<gene>
    <name evidence="2" type="ORF">US96_C0049G0001</name>
</gene>
<sequence>MKNAQAALKNLLLTVSLLTVFVGLSSFAITSLTNTDPASAIATYKDNGDGGFNLSNGVRMHWSGSNETLSQDGSYSATYRFGSPDHVDVSTDIRTEAHTCDKGNGAPFCVEGNPDRGTLHLNLNSTNGWEQDVTVSTKQDNSVPCGSFQTDLYSDTGELVAWTIYSTNREMSSCLSTPTPTPVPTPTPSPTPSATPTPTPTPSPTPSATPTPTPTP</sequence>
<evidence type="ECO:0000313" key="2">
    <source>
        <dbReference type="EMBL" id="KKQ73858.1"/>
    </source>
</evidence>
<dbReference type="EMBL" id="LBUZ01000049">
    <property type="protein sequence ID" value="KKQ73858.1"/>
    <property type="molecule type" value="Genomic_DNA"/>
</dbReference>
<dbReference type="Proteomes" id="UP000034181">
    <property type="component" value="Unassembled WGS sequence"/>
</dbReference>
<organism evidence="2 3">
    <name type="scientific">Candidatus Woesebacteria bacterium GW2011_GWB1_38_5b</name>
    <dbReference type="NCBI Taxonomy" id="1618569"/>
    <lineage>
        <taxon>Bacteria</taxon>
        <taxon>Candidatus Woeseibacteriota</taxon>
    </lineage>
</organism>
<proteinExistence type="predicted"/>
<protein>
    <submittedName>
        <fullName evidence="2">Filamentous hemagglutinin family outer membrane protein</fullName>
    </submittedName>
</protein>
<feature type="compositionally biased region" description="Pro residues" evidence="1">
    <location>
        <begin position="179"/>
        <end position="216"/>
    </location>
</feature>
<evidence type="ECO:0000256" key="1">
    <source>
        <dbReference type="SAM" id="MobiDB-lite"/>
    </source>
</evidence>
<name>A0A0G0K2B0_9BACT</name>
<feature type="non-terminal residue" evidence="2">
    <location>
        <position position="216"/>
    </location>
</feature>
<comment type="caution">
    <text evidence="2">The sequence shown here is derived from an EMBL/GenBank/DDBJ whole genome shotgun (WGS) entry which is preliminary data.</text>
</comment>
<reference evidence="2 3" key="1">
    <citation type="journal article" date="2015" name="Nature">
        <title>rRNA introns, odd ribosomes, and small enigmatic genomes across a large radiation of phyla.</title>
        <authorList>
            <person name="Brown C.T."/>
            <person name="Hug L.A."/>
            <person name="Thomas B.C."/>
            <person name="Sharon I."/>
            <person name="Castelle C.J."/>
            <person name="Singh A."/>
            <person name="Wilkins M.J."/>
            <person name="Williams K.H."/>
            <person name="Banfield J.F."/>
        </authorList>
    </citation>
    <scope>NUCLEOTIDE SEQUENCE [LARGE SCALE GENOMIC DNA]</scope>
</reference>
<evidence type="ECO:0000313" key="3">
    <source>
        <dbReference type="Proteomes" id="UP000034181"/>
    </source>
</evidence>
<accession>A0A0G0K2B0</accession>
<feature type="region of interest" description="Disordered" evidence="1">
    <location>
        <begin position="172"/>
        <end position="216"/>
    </location>
</feature>
<dbReference type="AlphaFoldDB" id="A0A0G0K2B0"/>